<proteinExistence type="inferred from homology"/>
<keyword evidence="11" id="KW-0594">Phospholipid biosynthesis</keyword>
<dbReference type="STRING" id="307507.A0A2V0PC58"/>
<dbReference type="InterPro" id="IPR023083">
    <property type="entry name" value="G3P_O-acylTrfase_N"/>
</dbReference>
<feature type="domain" description="Phospholipid/glycerol acyltransferase" evidence="17">
    <location>
        <begin position="174"/>
        <end position="323"/>
    </location>
</feature>
<evidence type="ECO:0000313" key="20">
    <source>
        <dbReference type="Proteomes" id="UP000247498"/>
    </source>
</evidence>
<evidence type="ECO:0000256" key="4">
    <source>
        <dbReference type="ARBA" id="ARBA00007937"/>
    </source>
</evidence>
<evidence type="ECO:0000256" key="7">
    <source>
        <dbReference type="ARBA" id="ARBA00022640"/>
    </source>
</evidence>
<dbReference type="GO" id="GO:0004366">
    <property type="term" value="F:glycerol-3-phosphate O-acyltransferase activity"/>
    <property type="evidence" value="ECO:0007669"/>
    <property type="project" value="UniProtKB-UniRule"/>
</dbReference>
<dbReference type="InterPro" id="IPR016222">
    <property type="entry name" value="G3P_O-acylTrfase_chlp"/>
</dbReference>
<comment type="pathway">
    <text evidence="3">Lipid metabolism.</text>
</comment>
<feature type="region of interest" description="Disordered" evidence="16">
    <location>
        <begin position="1"/>
        <end position="20"/>
    </location>
</feature>
<evidence type="ECO:0000256" key="12">
    <source>
        <dbReference type="ARBA" id="ARBA00023264"/>
    </source>
</evidence>
<dbReference type="FunCoup" id="A0A2V0PC58">
    <property type="interactions" value="594"/>
</dbReference>
<evidence type="ECO:0000256" key="13">
    <source>
        <dbReference type="ARBA" id="ARBA00023315"/>
    </source>
</evidence>
<comment type="function">
    <text evidence="14">Esterifies acyl-group from acyl-ACP to the sn-1 position of glycerol-3-phosphate. The enzyme from chilling-resistant plants discriminates against non-fluid palmitic acid and selects oleic acid whereas the enzyme from sensitive plants accepts both fatty acids.</text>
</comment>
<evidence type="ECO:0000313" key="19">
    <source>
        <dbReference type="EMBL" id="GBF97434.1"/>
    </source>
</evidence>
<evidence type="ECO:0000256" key="6">
    <source>
        <dbReference type="ARBA" id="ARBA00022528"/>
    </source>
</evidence>
<evidence type="ECO:0000259" key="17">
    <source>
        <dbReference type="Pfam" id="PF01553"/>
    </source>
</evidence>
<keyword evidence="5" id="KW-0444">Lipid biosynthesis</keyword>
<dbReference type="Proteomes" id="UP000247498">
    <property type="component" value="Unassembled WGS sequence"/>
</dbReference>
<dbReference type="InterPro" id="IPR038114">
    <property type="entry name" value="GPAT_N_sf"/>
</dbReference>
<evidence type="ECO:0000259" key="18">
    <source>
        <dbReference type="Pfam" id="PF14829"/>
    </source>
</evidence>
<dbReference type="GO" id="GO:0006655">
    <property type="term" value="P:phosphatidylglycerol biosynthetic process"/>
    <property type="evidence" value="ECO:0007669"/>
    <property type="project" value="TreeGrafter"/>
</dbReference>
<evidence type="ECO:0000256" key="11">
    <source>
        <dbReference type="ARBA" id="ARBA00023209"/>
    </source>
</evidence>
<reference evidence="19 20" key="1">
    <citation type="journal article" date="2018" name="Sci. Rep.">
        <title>Raphidocelis subcapitata (=Pseudokirchneriella subcapitata) provides an insight into genome evolution and environmental adaptations in the Sphaeropleales.</title>
        <authorList>
            <person name="Suzuki S."/>
            <person name="Yamaguchi H."/>
            <person name="Nakajima N."/>
            <person name="Kawachi M."/>
        </authorList>
    </citation>
    <scope>NUCLEOTIDE SEQUENCE [LARGE SCALE GENOMIC DNA]</scope>
    <source>
        <strain evidence="19 20">NIES-35</strain>
    </source>
</reference>
<comment type="caution">
    <text evidence="19">The sequence shown here is derived from an EMBL/GenBank/DDBJ whole genome shotgun (WGS) entry which is preliminary data.</text>
</comment>
<keyword evidence="10 14" id="KW-0443">Lipid metabolism</keyword>
<keyword evidence="20" id="KW-1185">Reference proteome</keyword>
<dbReference type="EMBL" id="BDRX01000099">
    <property type="protein sequence ID" value="GBF97434.1"/>
    <property type="molecule type" value="Genomic_DNA"/>
</dbReference>
<gene>
    <name evidence="19" type="ORF">Rsub_09600</name>
</gene>
<sequence>MQLRQRAAPHQGAAQRAAAASSRRPVVVRRASVGVQDAAVRSPLEADLQHLNPMWATVDSQAKFFGILDKLVEAGKCPPQLVDGFKDFYLNYRGAVVGSGAPGADEAFATRVQATIADVVFAQFVAPYTFPSFHKRILEPYDYYTFGQRYVGSLIDFSASVLGHAERAAEIDARLAAGHNVVLLANHQTEADPGVFAHMLQAYPRLAQEVIYVAGDRVVTDALCKPFSMGRNLFCVHSKKHMDDVPELKAAKQDTNRKTLVAMGRALGEGGKLIWIAPSGGRDRPRADGTWAPDTFDPSAVELMRNLLSRSKQPGHIYPMAMWSWKLMPPPPSVDKKLGERRLTNYTGVGISFAGELDVDAITAPAGGDKEAAQRLLAEAAHAAVTAEYAALDRAITDPDWRAGQPAFSQPWSSKHA</sequence>
<protein>
    <recommendedName>
        <fullName evidence="14">Glycerol-3-phosphate acyltransferase, chloroplastic</fullName>
        <shortName evidence="14">GPAT</shortName>
        <ecNumber evidence="14">2.3.1.15</ecNumber>
    </recommendedName>
</protein>
<evidence type="ECO:0000256" key="8">
    <source>
        <dbReference type="ARBA" id="ARBA00022679"/>
    </source>
</evidence>
<evidence type="ECO:0000256" key="10">
    <source>
        <dbReference type="ARBA" id="ARBA00023098"/>
    </source>
</evidence>
<name>A0A2V0PC58_9CHLO</name>
<feature type="short sequence motif" description="HXXXXD motif" evidence="15">
    <location>
        <begin position="187"/>
        <end position="192"/>
    </location>
</feature>
<keyword evidence="13 14" id="KW-0012">Acyltransferase</keyword>
<evidence type="ECO:0000256" key="14">
    <source>
        <dbReference type="PIRNR" id="PIRNR000431"/>
    </source>
</evidence>
<comment type="subcellular location">
    <subcellularLocation>
        <location evidence="1 14">Plastid</location>
        <location evidence="1 14">Chloroplast stroma</location>
    </subcellularLocation>
</comment>
<dbReference type="InParanoid" id="A0A2V0PC58"/>
<comment type="pathway">
    <text evidence="2 14">Phospholipid metabolism; CDP-diacylglycerol biosynthesis; CDP-diacylglycerol from sn-glycerol 3-phosphate: step 1/3.</text>
</comment>
<dbReference type="EC" id="2.3.1.15" evidence="14"/>
<evidence type="ECO:0000256" key="9">
    <source>
        <dbReference type="ARBA" id="ARBA00022946"/>
    </source>
</evidence>
<evidence type="ECO:0000256" key="16">
    <source>
        <dbReference type="SAM" id="MobiDB-lite"/>
    </source>
</evidence>
<comment type="similarity">
    <text evidence="4 14">Belongs to the GPAT/DAPAT family.</text>
</comment>
<keyword evidence="12" id="KW-1208">Phospholipid metabolism</keyword>
<feature type="domain" description="Glycerol-3-phosphate O-acyltransferase alpha-helical bundle N-terminal" evidence="18">
    <location>
        <begin position="60"/>
        <end position="128"/>
    </location>
</feature>
<evidence type="ECO:0000256" key="2">
    <source>
        <dbReference type="ARBA" id="ARBA00004765"/>
    </source>
</evidence>
<keyword evidence="8 14" id="KW-0808">Transferase</keyword>
<evidence type="ECO:0000256" key="5">
    <source>
        <dbReference type="ARBA" id="ARBA00022516"/>
    </source>
</evidence>
<evidence type="ECO:0000256" key="15">
    <source>
        <dbReference type="PIRSR" id="PIRSR000431-2"/>
    </source>
</evidence>
<dbReference type="OrthoDB" id="524544at2759"/>
<keyword evidence="7 14" id="KW-0934">Plastid</keyword>
<evidence type="ECO:0000256" key="1">
    <source>
        <dbReference type="ARBA" id="ARBA00004470"/>
    </source>
</evidence>
<dbReference type="PANTHER" id="PTHR35695">
    <property type="entry name" value="GLYCEROL-3-PHOSPHATE ACYLTRANSFERASE, CHLOROPLASTIC"/>
    <property type="match status" value="1"/>
</dbReference>
<dbReference type="Pfam" id="PF01553">
    <property type="entry name" value="Acyltransferase"/>
    <property type="match status" value="1"/>
</dbReference>
<dbReference type="PANTHER" id="PTHR35695:SF1">
    <property type="entry name" value="GLYCEROL-3-PHOSPHATE ACYLTRANSFERASE, CHLOROPLASTIC"/>
    <property type="match status" value="1"/>
</dbReference>
<evidence type="ECO:0000256" key="3">
    <source>
        <dbReference type="ARBA" id="ARBA00005189"/>
    </source>
</evidence>
<keyword evidence="6 14" id="KW-0150">Chloroplast</keyword>
<organism evidence="19 20">
    <name type="scientific">Raphidocelis subcapitata</name>
    <dbReference type="NCBI Taxonomy" id="307507"/>
    <lineage>
        <taxon>Eukaryota</taxon>
        <taxon>Viridiplantae</taxon>
        <taxon>Chlorophyta</taxon>
        <taxon>core chlorophytes</taxon>
        <taxon>Chlorophyceae</taxon>
        <taxon>CS clade</taxon>
        <taxon>Sphaeropleales</taxon>
        <taxon>Selenastraceae</taxon>
        <taxon>Raphidocelis</taxon>
    </lineage>
</organism>
<accession>A0A2V0PC58</accession>
<comment type="catalytic activity">
    <reaction evidence="14">
        <text>sn-glycerol 3-phosphate + an acyl-CoA = a 1-acyl-sn-glycero-3-phosphate + CoA</text>
        <dbReference type="Rhea" id="RHEA:15325"/>
        <dbReference type="ChEBI" id="CHEBI:57287"/>
        <dbReference type="ChEBI" id="CHEBI:57597"/>
        <dbReference type="ChEBI" id="CHEBI:57970"/>
        <dbReference type="ChEBI" id="CHEBI:58342"/>
        <dbReference type="EC" id="2.3.1.15"/>
    </reaction>
</comment>
<dbReference type="AlphaFoldDB" id="A0A2V0PC58"/>
<dbReference type="InterPro" id="IPR002123">
    <property type="entry name" value="Plipid/glycerol_acylTrfase"/>
</dbReference>
<dbReference type="Gene3D" id="1.10.1200.50">
    <property type="entry name" value="Glycerol-3-phosphate acyltransferase, alpha helical bundle, N-terminal"/>
    <property type="match status" value="1"/>
</dbReference>
<dbReference type="SUPFAM" id="SSF69593">
    <property type="entry name" value="Glycerol-3-phosphate (1)-acyltransferase"/>
    <property type="match status" value="1"/>
</dbReference>
<dbReference type="Gene3D" id="3.40.1130.10">
    <property type="entry name" value="Glycerol-3-phosphate (1)-acyltransferase"/>
    <property type="match status" value="1"/>
</dbReference>
<dbReference type="PIRSF" id="PIRSF000431">
    <property type="entry name" value="Glycerol-3-P_O-acyltransfrase"/>
    <property type="match status" value="1"/>
</dbReference>
<dbReference type="GO" id="GO:0016024">
    <property type="term" value="P:CDP-diacylglycerol biosynthetic process"/>
    <property type="evidence" value="ECO:0007669"/>
    <property type="project" value="UniProtKB-UniPathway"/>
</dbReference>
<dbReference type="Pfam" id="PF14829">
    <property type="entry name" value="GPAT_N"/>
    <property type="match status" value="1"/>
</dbReference>
<dbReference type="GO" id="GO:0009570">
    <property type="term" value="C:chloroplast stroma"/>
    <property type="evidence" value="ECO:0007669"/>
    <property type="project" value="UniProtKB-SubCell"/>
</dbReference>
<keyword evidence="9" id="KW-0809">Transit peptide</keyword>
<dbReference type="UniPathway" id="UPA00557">
    <property type="reaction ID" value="UER00612"/>
</dbReference>